<dbReference type="EMBL" id="PRLG01000032">
    <property type="protein sequence ID" value="PYY25756.1"/>
    <property type="molecule type" value="Genomic_DNA"/>
</dbReference>
<sequence>MGSRVNLKEIRDNQFRIFLVSKKLGVNVVVNSFTYCVNLVHIWYNKNNNQEIQ</sequence>
<dbReference type="Proteomes" id="UP000247459">
    <property type="component" value="Unassembled WGS sequence"/>
</dbReference>
<evidence type="ECO:0000313" key="2">
    <source>
        <dbReference type="Proteomes" id="UP000247459"/>
    </source>
</evidence>
<evidence type="ECO:0000313" key="1">
    <source>
        <dbReference type="EMBL" id="PYY25756.1"/>
    </source>
</evidence>
<accession>A0A2W0C1M3</accession>
<dbReference type="AlphaFoldDB" id="A0A2W0C1M3"/>
<reference evidence="1 2" key="1">
    <citation type="submission" date="2018-01" db="EMBL/GenBank/DDBJ databases">
        <title>Genome sequence of the PGP bacterium Paenibacillus illinoisensis E3.</title>
        <authorList>
            <person name="Rolli E."/>
            <person name="Marasco R."/>
            <person name="Bessem C."/>
            <person name="Michoud G."/>
            <person name="Gaiarsa S."/>
            <person name="Borin S."/>
            <person name="Daffonchio D."/>
        </authorList>
    </citation>
    <scope>NUCLEOTIDE SEQUENCE [LARGE SCALE GENOMIC DNA]</scope>
    <source>
        <strain evidence="1 2">E3</strain>
    </source>
</reference>
<proteinExistence type="predicted"/>
<comment type="caution">
    <text evidence="1">The sequence shown here is derived from an EMBL/GenBank/DDBJ whole genome shotgun (WGS) entry which is preliminary data.</text>
</comment>
<protein>
    <submittedName>
        <fullName evidence="1">Uncharacterized protein</fullName>
    </submittedName>
</protein>
<organism evidence="1 2">
    <name type="scientific">Paenibacillus illinoisensis</name>
    <dbReference type="NCBI Taxonomy" id="59845"/>
    <lineage>
        <taxon>Bacteria</taxon>
        <taxon>Bacillati</taxon>
        <taxon>Bacillota</taxon>
        <taxon>Bacilli</taxon>
        <taxon>Bacillales</taxon>
        <taxon>Paenibacillaceae</taxon>
        <taxon>Paenibacillus</taxon>
    </lineage>
</organism>
<gene>
    <name evidence="1" type="ORF">PIL02S_06328</name>
</gene>
<name>A0A2W0C1M3_9BACL</name>